<proteinExistence type="predicted"/>
<evidence type="ECO:0000256" key="1">
    <source>
        <dbReference type="SAM" id="Phobius"/>
    </source>
</evidence>
<dbReference type="EMBL" id="RKIK01000142">
    <property type="protein sequence ID" value="ROV57534.1"/>
    <property type="molecule type" value="Genomic_DNA"/>
</dbReference>
<keyword evidence="1" id="KW-0812">Transmembrane</keyword>
<comment type="caution">
    <text evidence="2">The sequence shown here is derived from an EMBL/GenBank/DDBJ whole genome shotgun (WGS) entry which is preliminary data.</text>
</comment>
<dbReference type="Proteomes" id="UP000278792">
    <property type="component" value="Unassembled WGS sequence"/>
</dbReference>
<feature type="transmembrane region" description="Helical" evidence="1">
    <location>
        <begin position="50"/>
        <end position="73"/>
    </location>
</feature>
<dbReference type="AlphaFoldDB" id="A0A3N3DSR1"/>
<accession>A0A3N3DSR1</accession>
<gene>
    <name evidence="2" type="ORF">EGH82_22645</name>
</gene>
<evidence type="ECO:0000313" key="3">
    <source>
        <dbReference type="Proteomes" id="UP000278792"/>
    </source>
</evidence>
<sequence>MNRANVAGTIVALTGFAAFLFLFASGTHVPVMYWPNEALQGLAFTFAWGLGVPSYLAYALSIGLMVAVFYSFFRIGKRLTQLLLK</sequence>
<protein>
    <submittedName>
        <fullName evidence="2">Uncharacterized protein</fullName>
    </submittedName>
</protein>
<name>A0A3N3DSR1_9VIBR</name>
<reference evidence="2 3" key="1">
    <citation type="submission" date="2018-11" db="EMBL/GenBank/DDBJ databases">
        <title>Vibrio ponticus strain CAIM 1751 pathogenic for the snapper Lutjanus guttatus.</title>
        <authorList>
            <person name="Soto-Rodriguez S."/>
            <person name="Lozano-Olvera R."/>
            <person name="Gomez-Gil B."/>
        </authorList>
    </citation>
    <scope>NUCLEOTIDE SEQUENCE [LARGE SCALE GENOMIC DNA]</scope>
    <source>
        <strain evidence="2 3">CAIM 1751</strain>
    </source>
</reference>
<organism evidence="2 3">
    <name type="scientific">Vibrio ponticus</name>
    <dbReference type="NCBI Taxonomy" id="265668"/>
    <lineage>
        <taxon>Bacteria</taxon>
        <taxon>Pseudomonadati</taxon>
        <taxon>Pseudomonadota</taxon>
        <taxon>Gammaproteobacteria</taxon>
        <taxon>Vibrionales</taxon>
        <taxon>Vibrionaceae</taxon>
        <taxon>Vibrio</taxon>
    </lineage>
</organism>
<dbReference type="RefSeq" id="WP_123783805.1">
    <property type="nucleotide sequence ID" value="NZ_RKIK01000142.1"/>
</dbReference>
<evidence type="ECO:0000313" key="2">
    <source>
        <dbReference type="EMBL" id="ROV57534.1"/>
    </source>
</evidence>
<keyword evidence="1" id="KW-1133">Transmembrane helix</keyword>
<keyword evidence="1" id="KW-0472">Membrane</keyword>